<accession>A0A1F7RPB1</accession>
<dbReference type="InterPro" id="IPR025497">
    <property type="entry name" value="PatA-like_N"/>
</dbReference>
<dbReference type="SUPFAM" id="SSF52172">
    <property type="entry name" value="CheY-like"/>
    <property type="match status" value="1"/>
</dbReference>
<dbReference type="InterPro" id="IPR050595">
    <property type="entry name" value="Bact_response_regulator"/>
</dbReference>
<dbReference type="Proteomes" id="UP000179266">
    <property type="component" value="Unassembled WGS sequence"/>
</dbReference>
<name>A0A1F7RPB1_9BACT</name>
<evidence type="ECO:0000313" key="5">
    <source>
        <dbReference type="Proteomes" id="UP000179266"/>
    </source>
</evidence>
<dbReference type="EMBL" id="MGDD01000308">
    <property type="protein sequence ID" value="OGL42737.1"/>
    <property type="molecule type" value="Genomic_DNA"/>
</dbReference>
<reference evidence="4 5" key="1">
    <citation type="journal article" date="2016" name="Nat. Commun.">
        <title>Thousands of microbial genomes shed light on interconnected biogeochemical processes in an aquifer system.</title>
        <authorList>
            <person name="Anantharaman K."/>
            <person name="Brown C.T."/>
            <person name="Hug L.A."/>
            <person name="Sharon I."/>
            <person name="Castelle C.J."/>
            <person name="Probst A.J."/>
            <person name="Thomas B.C."/>
            <person name="Singh A."/>
            <person name="Wilkins M.J."/>
            <person name="Karaoz U."/>
            <person name="Brodie E.L."/>
            <person name="Williams K.H."/>
            <person name="Hubbard S.S."/>
            <person name="Banfield J.F."/>
        </authorList>
    </citation>
    <scope>NUCLEOTIDE SEQUENCE [LARGE SCALE GENOMIC DNA]</scope>
</reference>
<dbReference type="AlphaFoldDB" id="A0A1F7RPB1"/>
<dbReference type="Pfam" id="PF00072">
    <property type="entry name" value="Response_reg"/>
    <property type="match status" value="1"/>
</dbReference>
<sequence length="590" mass="67890">MGLQGRLEDLALSDIVQIIYLSKKSGVLNIKDAKSDGNIFFKNGLIIAAESSNITTKLVDMLLETNKINSEEYRLAVEIHKKEVSKTIEEILLEISAIDNIALDRAITNHLILIIKEFYSWKHGTFKFNPGISPELESSMETGRVFIYKDGLKPHRILAREKQTRDKDSNEILPDPQKKLQDAGFTLPMRNELEKVQLEVESELNQMANKSQNKIPIPESEIHTDLTQMAPEQKKSSRIVILVDDEAIMRNLINQHLEEIGFQVVSVQSVIDAIVTAKKMMIRREIPIIVTDLLMPQTDHKGFLGGLELLKAVREDYPEIPIIMMTDQIDPEIRYQCFKYGVRNYLFKPDRNQNSYEAFTADMRMFTSEIGFCIKNTFRDLDHIGKVVIAAPESEEFDLEFGKIIKTSKSDMKDKFQSISEIERFKHIFYELKNLREASEIILLILRYASECLERTIFFLVKDDHLYGLGGFGVTTKGVPITHCMHQFHISLLNDTPFKKVFDSKNTFMHKINDHSMDELLFKFIGPPVNREFILIPVFNQDDVMAMLYGDNAQIENPIQNTDSLEIFINQAEIAMENAFLQRRLKSSKK</sequence>
<dbReference type="PANTHER" id="PTHR44591">
    <property type="entry name" value="STRESS RESPONSE REGULATOR PROTEIN 1"/>
    <property type="match status" value="1"/>
</dbReference>
<dbReference type="InterPro" id="IPR029016">
    <property type="entry name" value="GAF-like_dom_sf"/>
</dbReference>
<dbReference type="InterPro" id="IPR001789">
    <property type="entry name" value="Sig_transdc_resp-reg_receiver"/>
</dbReference>
<dbReference type="Pfam" id="PF14332">
    <property type="entry name" value="DUF4388"/>
    <property type="match status" value="1"/>
</dbReference>
<evidence type="ECO:0000259" key="3">
    <source>
        <dbReference type="PROSITE" id="PS50110"/>
    </source>
</evidence>
<feature type="domain" description="Response regulatory" evidence="3">
    <location>
        <begin position="239"/>
        <end position="363"/>
    </location>
</feature>
<dbReference type="PROSITE" id="PS50110">
    <property type="entry name" value="RESPONSE_REGULATORY"/>
    <property type="match status" value="1"/>
</dbReference>
<comment type="caution">
    <text evidence="4">The sequence shown here is derived from an EMBL/GenBank/DDBJ whole genome shotgun (WGS) entry which is preliminary data.</text>
</comment>
<dbReference type="Gene3D" id="3.30.450.40">
    <property type="match status" value="1"/>
</dbReference>
<proteinExistence type="predicted"/>
<dbReference type="PANTHER" id="PTHR44591:SF3">
    <property type="entry name" value="RESPONSE REGULATORY DOMAIN-CONTAINING PROTEIN"/>
    <property type="match status" value="1"/>
</dbReference>
<dbReference type="InterPro" id="IPR011006">
    <property type="entry name" value="CheY-like_superfamily"/>
</dbReference>
<dbReference type="GO" id="GO:0000160">
    <property type="term" value="P:phosphorelay signal transduction system"/>
    <property type="evidence" value="ECO:0007669"/>
    <property type="project" value="InterPro"/>
</dbReference>
<evidence type="ECO:0000256" key="2">
    <source>
        <dbReference type="PROSITE-ProRule" id="PRU00169"/>
    </source>
</evidence>
<gene>
    <name evidence="4" type="ORF">A2161_15295</name>
</gene>
<organism evidence="4 5">
    <name type="scientific">Candidatus Schekmanbacteria bacterium RBG_13_48_7</name>
    <dbReference type="NCBI Taxonomy" id="1817878"/>
    <lineage>
        <taxon>Bacteria</taxon>
        <taxon>Candidatus Schekmaniibacteriota</taxon>
    </lineage>
</organism>
<evidence type="ECO:0000256" key="1">
    <source>
        <dbReference type="ARBA" id="ARBA00022553"/>
    </source>
</evidence>
<dbReference type="CDD" id="cd00156">
    <property type="entry name" value="REC"/>
    <property type="match status" value="1"/>
</dbReference>
<feature type="modified residue" description="4-aspartylphosphate" evidence="2">
    <location>
        <position position="292"/>
    </location>
</feature>
<dbReference type="SMART" id="SM00448">
    <property type="entry name" value="REC"/>
    <property type="match status" value="1"/>
</dbReference>
<protein>
    <recommendedName>
        <fullName evidence="3">Response regulatory domain-containing protein</fullName>
    </recommendedName>
</protein>
<keyword evidence="1 2" id="KW-0597">Phosphoprotein</keyword>
<dbReference type="Gene3D" id="3.40.50.2300">
    <property type="match status" value="1"/>
</dbReference>
<evidence type="ECO:0000313" key="4">
    <source>
        <dbReference type="EMBL" id="OGL42737.1"/>
    </source>
</evidence>